<dbReference type="SUPFAM" id="SSF103486">
    <property type="entry name" value="V-type ATP synthase subunit C"/>
    <property type="match status" value="1"/>
</dbReference>
<dbReference type="GO" id="GO:0046961">
    <property type="term" value="F:proton-transporting ATPase activity, rotational mechanism"/>
    <property type="evidence" value="ECO:0007669"/>
    <property type="project" value="InterPro"/>
</dbReference>
<accession>A0A4Q1RKS3</accession>
<dbReference type="AlphaFoldDB" id="A0A4Q1RKS3"/>
<dbReference type="EMBL" id="SDKC01000001">
    <property type="protein sequence ID" value="RXS76431.1"/>
    <property type="molecule type" value="Genomic_DNA"/>
</dbReference>
<reference evidence="3 4" key="1">
    <citation type="submission" date="2019-01" db="EMBL/GenBank/DDBJ databases">
        <title>Blautia sp. nov. KGMB01111 isolated human feces.</title>
        <authorList>
            <person name="Park J.-E."/>
            <person name="Kim J.-S."/>
            <person name="Park S.-H."/>
        </authorList>
    </citation>
    <scope>NUCLEOTIDE SEQUENCE [LARGE SCALE GENOMIC DNA]</scope>
    <source>
        <strain evidence="3 4">KGMB01111</strain>
    </source>
</reference>
<evidence type="ECO:0008006" key="5">
    <source>
        <dbReference type="Google" id="ProtNLM"/>
    </source>
</evidence>
<sequence>MGSLLSYSGLTTKIRAMQSRLLTDEQYRELAELKSVPQAVTYLKQQPAYEAILDSLSEEALHRGKIEQLLVNSIYRDFTKIYQFSNMEQRKFLNLYFGRYEVSIMKECLNKIFDHRDVNLDLSLFKPFFDKHSQLDINLLTASQSMEEFVSHLRGTSYYQPLTALSGLETPTLFDYEMALDLSYFSAIWKTKDKILSKKNLEEITKAYGNKFDLLNLQWIYRSKQYYHMTAADIYALLIPVNYKLHKKDIAALVEAETMTAFESLLDRTYYGRRYEKLNSHTLEEMYSSIMKHVLSGESKADPYSVSTIYCYLYHKEHEIDRLTTVLECIRYSIPPEDTMRYISKS</sequence>
<dbReference type="Proteomes" id="UP000290106">
    <property type="component" value="Unassembled WGS sequence"/>
</dbReference>
<gene>
    <name evidence="3" type="ORF">ETP43_15295</name>
</gene>
<dbReference type="RefSeq" id="WP_129259098.1">
    <property type="nucleotide sequence ID" value="NZ_JBGKFY010000003.1"/>
</dbReference>
<dbReference type="InterPro" id="IPR036079">
    <property type="entry name" value="ATPase_csu/dsu_sf"/>
</dbReference>
<keyword evidence="4" id="KW-1185">Reference proteome</keyword>
<keyword evidence="2" id="KW-0406">Ion transport</keyword>
<organism evidence="3 4">
    <name type="scientific">Blautia faecicola</name>
    <dbReference type="NCBI Taxonomy" id="2509240"/>
    <lineage>
        <taxon>Bacteria</taxon>
        <taxon>Bacillati</taxon>
        <taxon>Bacillota</taxon>
        <taxon>Clostridia</taxon>
        <taxon>Lachnospirales</taxon>
        <taxon>Lachnospiraceae</taxon>
        <taxon>Blautia</taxon>
    </lineage>
</organism>
<dbReference type="InterPro" id="IPR002843">
    <property type="entry name" value="ATPase_V0-cplx_csu/dsu"/>
</dbReference>
<evidence type="ECO:0000256" key="1">
    <source>
        <dbReference type="ARBA" id="ARBA00022448"/>
    </source>
</evidence>
<name>A0A4Q1RKS3_9FIRM</name>
<comment type="caution">
    <text evidence="3">The sequence shown here is derived from an EMBL/GenBank/DDBJ whole genome shotgun (WGS) entry which is preliminary data.</text>
</comment>
<dbReference type="OrthoDB" id="9816136at2"/>
<protein>
    <recommendedName>
        <fullName evidence="5">V-type ATP synthase subunit C</fullName>
    </recommendedName>
</protein>
<evidence type="ECO:0000313" key="4">
    <source>
        <dbReference type="Proteomes" id="UP000290106"/>
    </source>
</evidence>
<dbReference type="InterPro" id="IPR044911">
    <property type="entry name" value="V-type_ATPase_csu/dsu_dom_3"/>
</dbReference>
<dbReference type="InterPro" id="IPR050873">
    <property type="entry name" value="V-ATPase_V0D/AC39_subunit"/>
</dbReference>
<dbReference type="Pfam" id="PF01992">
    <property type="entry name" value="vATP-synt_AC39"/>
    <property type="match status" value="1"/>
</dbReference>
<dbReference type="Gene3D" id="1.10.132.50">
    <property type="entry name" value="ATP synthase (C/AC39) subunit, domain 3"/>
    <property type="match status" value="3"/>
</dbReference>
<dbReference type="PANTHER" id="PTHR38682:SF1">
    <property type="entry name" value="V-TYPE ATP SYNTHASE SUBUNIT C"/>
    <property type="match status" value="1"/>
</dbReference>
<proteinExistence type="predicted"/>
<evidence type="ECO:0000256" key="2">
    <source>
        <dbReference type="ARBA" id="ARBA00023065"/>
    </source>
</evidence>
<evidence type="ECO:0000313" key="3">
    <source>
        <dbReference type="EMBL" id="RXS76431.1"/>
    </source>
</evidence>
<dbReference type="PANTHER" id="PTHR38682">
    <property type="entry name" value="V-TYPE ATP SYNTHASE SUBUNIT C"/>
    <property type="match status" value="1"/>
</dbReference>
<keyword evidence="1" id="KW-0813">Transport</keyword>